<sequence>MTGSGWVPPAGSPGHTLRPAQPRRPALSAASDPGSKMSPSGRLCLLVVLALMLPATGQDTPIPPTDSITVSDYDKTPVLVQTPGTGHLEEQSTPPNPPPQPEEETTLNPRESLTLSLTERDVLLTPTTGKDTQSTQGTTPSKKQTPDKDSRMNPAPQDGSTGSNEENPFYYDVYTLRKRGLLIAAVLFITGIVILTSGKCRQLPQLCQKNRR</sequence>
<dbReference type="RefSeq" id="XP_016050840.2">
    <property type="nucleotide sequence ID" value="XM_016195354.2"/>
</dbReference>
<keyword evidence="3 8" id="KW-0813">Transport</keyword>
<dbReference type="OrthoDB" id="9451811at2759"/>
<dbReference type="PANTHER" id="PTHR14132">
    <property type="entry name" value="SODIUM/POTASSIUM-TRANSPORTING ATPASE SUBUNIT GAMMA"/>
    <property type="match status" value="1"/>
</dbReference>
<evidence type="ECO:0000313" key="10">
    <source>
        <dbReference type="Proteomes" id="UP001652624"/>
    </source>
</evidence>
<gene>
    <name evidence="11" type="primary">FXYD5</name>
</gene>
<dbReference type="Pfam" id="PF02038">
    <property type="entry name" value="ATP1G1_PLM_MAT8"/>
    <property type="match status" value="1"/>
</dbReference>
<evidence type="ECO:0000256" key="6">
    <source>
        <dbReference type="ARBA" id="ARBA00023065"/>
    </source>
</evidence>
<proteinExistence type="inferred from homology"/>
<dbReference type="PANTHER" id="PTHR14132:SF14">
    <property type="entry name" value="FXYD DOMAIN-CONTAINING ION TRANSPORT REGULATOR 5"/>
    <property type="match status" value="1"/>
</dbReference>
<evidence type="ECO:0000256" key="2">
    <source>
        <dbReference type="ARBA" id="ARBA00005948"/>
    </source>
</evidence>
<evidence type="ECO:0000256" key="1">
    <source>
        <dbReference type="ARBA" id="ARBA00004167"/>
    </source>
</evidence>
<evidence type="ECO:0000256" key="4">
    <source>
        <dbReference type="ARBA" id="ARBA00022692"/>
    </source>
</evidence>
<evidence type="ECO:0000256" key="3">
    <source>
        <dbReference type="ARBA" id="ARBA00022448"/>
    </source>
</evidence>
<comment type="subcellular location">
    <subcellularLocation>
        <location evidence="1">Membrane</location>
        <topology evidence="1">Single-pass membrane protein</topology>
    </subcellularLocation>
</comment>
<protein>
    <recommendedName>
        <fullName evidence="8">FXYD domain-containing ion transport regulator</fullName>
    </recommendedName>
</protein>
<evidence type="ECO:0000256" key="7">
    <source>
        <dbReference type="ARBA" id="ARBA00023136"/>
    </source>
</evidence>
<dbReference type="GO" id="GO:0017080">
    <property type="term" value="F:sodium channel regulator activity"/>
    <property type="evidence" value="ECO:0007669"/>
    <property type="project" value="UniProtKB-ARBA"/>
</dbReference>
<feature type="transmembrane region" description="Helical" evidence="8">
    <location>
        <begin position="180"/>
        <end position="198"/>
    </location>
</feature>
<dbReference type="GO" id="GO:0016323">
    <property type="term" value="C:basolateral plasma membrane"/>
    <property type="evidence" value="ECO:0007669"/>
    <property type="project" value="UniProtKB-SubCell"/>
</dbReference>
<dbReference type="Gene3D" id="1.20.5.780">
    <property type="entry name" value="Single helix bin"/>
    <property type="match status" value="1"/>
</dbReference>
<reference evidence="11" key="2">
    <citation type="submission" date="2025-08" db="UniProtKB">
        <authorList>
            <consortium name="RefSeq"/>
        </authorList>
    </citation>
    <scope>IDENTIFICATION</scope>
</reference>
<accession>A0A1S3WX04</accession>
<keyword evidence="7 8" id="KW-0472">Membrane</keyword>
<evidence type="ECO:0000313" key="11">
    <source>
        <dbReference type="RefSeq" id="XP_016050840.2"/>
    </source>
</evidence>
<feature type="compositionally biased region" description="Polar residues" evidence="9">
    <location>
        <begin position="125"/>
        <end position="143"/>
    </location>
</feature>
<dbReference type="GO" id="GO:0006813">
    <property type="term" value="P:potassium ion transport"/>
    <property type="evidence" value="ECO:0007669"/>
    <property type="project" value="UniProtKB-KW"/>
</dbReference>
<dbReference type="InterPro" id="IPR047297">
    <property type="entry name" value="FXYD_motif"/>
</dbReference>
<dbReference type="FunCoup" id="A0A1S3WX04">
    <property type="interactions" value="120"/>
</dbReference>
<dbReference type="AlphaFoldDB" id="A0A1S3WX04"/>
<feature type="region of interest" description="Disordered" evidence="9">
    <location>
        <begin position="56"/>
        <end position="167"/>
    </location>
</feature>
<dbReference type="GO" id="GO:0043269">
    <property type="term" value="P:regulation of monoatomic ion transport"/>
    <property type="evidence" value="ECO:0007669"/>
    <property type="project" value="InterPro"/>
</dbReference>
<dbReference type="Proteomes" id="UP001652624">
    <property type="component" value="Chromosome 2"/>
</dbReference>
<dbReference type="InParanoid" id="A0A1S3WX04"/>
<organism evidence="10 11">
    <name type="scientific">Erinaceus europaeus</name>
    <name type="common">Western European hedgehog</name>
    <dbReference type="NCBI Taxonomy" id="9365"/>
    <lineage>
        <taxon>Eukaryota</taxon>
        <taxon>Metazoa</taxon>
        <taxon>Chordata</taxon>
        <taxon>Craniata</taxon>
        <taxon>Vertebrata</taxon>
        <taxon>Euteleostomi</taxon>
        <taxon>Mammalia</taxon>
        <taxon>Eutheria</taxon>
        <taxon>Laurasiatheria</taxon>
        <taxon>Eulipotyphla</taxon>
        <taxon>Erinaceidae</taxon>
        <taxon>Erinaceinae</taxon>
        <taxon>Erinaceus</taxon>
    </lineage>
</organism>
<name>A0A1S3WX04_ERIEU</name>
<dbReference type="InterPro" id="IPR000272">
    <property type="entry name" value="Ion-transport_regulator_FXYD"/>
</dbReference>
<reference evidence="10" key="1">
    <citation type="submission" date="2025-05" db="UniProtKB">
        <authorList>
            <consortium name="RefSeq"/>
        </authorList>
    </citation>
    <scope>NUCLEOTIDE SEQUENCE [LARGE SCALE GENOMIC DNA]</scope>
</reference>
<keyword evidence="6 8" id="KW-0406">Ion transport</keyword>
<keyword evidence="4 8" id="KW-0812">Transmembrane</keyword>
<evidence type="ECO:0000256" key="5">
    <source>
        <dbReference type="ARBA" id="ARBA00022989"/>
    </source>
</evidence>
<evidence type="ECO:0000256" key="9">
    <source>
        <dbReference type="SAM" id="MobiDB-lite"/>
    </source>
</evidence>
<dbReference type="PROSITE" id="PS01310">
    <property type="entry name" value="FXYD"/>
    <property type="match status" value="1"/>
</dbReference>
<keyword evidence="5 8" id="KW-1133">Transmembrane helix</keyword>
<feature type="region of interest" description="Disordered" evidence="9">
    <location>
        <begin position="1"/>
        <end position="40"/>
    </location>
</feature>
<dbReference type="GeneID" id="103128626"/>
<evidence type="ECO:0000256" key="8">
    <source>
        <dbReference type="RuleBase" id="RU364131"/>
    </source>
</evidence>
<dbReference type="GO" id="GO:0006814">
    <property type="term" value="P:sodium ion transport"/>
    <property type="evidence" value="ECO:0007669"/>
    <property type="project" value="UniProtKB-KW"/>
</dbReference>
<dbReference type="CTD" id="53827"/>
<dbReference type="CDD" id="cd20323">
    <property type="entry name" value="FXYD_FXYD5"/>
    <property type="match status" value="1"/>
</dbReference>
<keyword evidence="10" id="KW-1185">Reference proteome</keyword>
<comment type="similarity">
    <text evidence="2 8">Belongs to the FXYD family.</text>
</comment>